<dbReference type="InterPro" id="IPR012336">
    <property type="entry name" value="Thioredoxin-like_fold"/>
</dbReference>
<dbReference type="EMBL" id="JAVDQD010000002">
    <property type="protein sequence ID" value="MDR6238827.1"/>
    <property type="molecule type" value="Genomic_DNA"/>
</dbReference>
<evidence type="ECO:0000313" key="2">
    <source>
        <dbReference type="EMBL" id="MDR6238827.1"/>
    </source>
</evidence>
<dbReference type="Gene3D" id="3.40.30.10">
    <property type="entry name" value="Glutaredoxin"/>
    <property type="match status" value="1"/>
</dbReference>
<dbReference type="AlphaFoldDB" id="A0AAE4BSV5"/>
<comment type="caution">
    <text evidence="2">The sequence shown here is derived from an EMBL/GenBank/DDBJ whole genome shotgun (WGS) entry which is preliminary data.</text>
</comment>
<reference evidence="2" key="1">
    <citation type="submission" date="2023-07" db="EMBL/GenBank/DDBJ databases">
        <title>Genomic Encyclopedia of Type Strains, Phase IV (KMG-IV): sequencing the most valuable type-strain genomes for metagenomic binning, comparative biology and taxonomic classification.</title>
        <authorList>
            <person name="Goeker M."/>
        </authorList>
    </citation>
    <scope>NUCLEOTIDE SEQUENCE</scope>
    <source>
        <strain evidence="2">DSM 26174</strain>
    </source>
</reference>
<gene>
    <name evidence="2" type="ORF">HNQ88_001864</name>
</gene>
<evidence type="ECO:0000313" key="3">
    <source>
        <dbReference type="Proteomes" id="UP001185092"/>
    </source>
</evidence>
<dbReference type="Pfam" id="PF13192">
    <property type="entry name" value="Thioredoxin_3"/>
    <property type="match status" value="1"/>
</dbReference>
<evidence type="ECO:0000259" key="1">
    <source>
        <dbReference type="Pfam" id="PF13192"/>
    </source>
</evidence>
<dbReference type="Proteomes" id="UP001185092">
    <property type="component" value="Unassembled WGS sequence"/>
</dbReference>
<organism evidence="2 3">
    <name type="scientific">Aureibacter tunicatorum</name>
    <dbReference type="NCBI Taxonomy" id="866807"/>
    <lineage>
        <taxon>Bacteria</taxon>
        <taxon>Pseudomonadati</taxon>
        <taxon>Bacteroidota</taxon>
        <taxon>Cytophagia</taxon>
        <taxon>Cytophagales</taxon>
        <taxon>Persicobacteraceae</taxon>
        <taxon>Aureibacter</taxon>
    </lineage>
</organism>
<protein>
    <recommendedName>
        <fullName evidence="1">Thioredoxin-like fold domain-containing protein</fullName>
    </recommendedName>
</protein>
<proteinExistence type="predicted"/>
<dbReference type="RefSeq" id="WP_309938332.1">
    <property type="nucleotide sequence ID" value="NZ_AP025305.1"/>
</dbReference>
<accession>A0AAE4BSV5</accession>
<dbReference type="InterPro" id="IPR036249">
    <property type="entry name" value="Thioredoxin-like_sf"/>
</dbReference>
<sequence length="81" mass="9113">MKTEIKILHAPCCGNGNPQIRKRLESLAEKKEIDIQIIDITDMAEVMSYGTMTFPSLAINGKIYDYNKLKKAEDLINAIKA</sequence>
<keyword evidence="3" id="KW-1185">Reference proteome</keyword>
<dbReference type="SUPFAM" id="SSF52833">
    <property type="entry name" value="Thioredoxin-like"/>
    <property type="match status" value="1"/>
</dbReference>
<feature type="domain" description="Thioredoxin-like fold" evidence="1">
    <location>
        <begin position="4"/>
        <end position="64"/>
    </location>
</feature>
<name>A0AAE4BSV5_9BACT</name>